<feature type="compositionally biased region" description="Low complexity" evidence="1">
    <location>
        <begin position="45"/>
        <end position="62"/>
    </location>
</feature>
<feature type="region of interest" description="Disordered" evidence="1">
    <location>
        <begin position="38"/>
        <end position="82"/>
    </location>
</feature>
<feature type="transmembrane region" description="Helical" evidence="2">
    <location>
        <begin position="100"/>
        <end position="133"/>
    </location>
</feature>
<feature type="compositionally biased region" description="Polar residues" evidence="1">
    <location>
        <begin position="63"/>
        <end position="82"/>
    </location>
</feature>
<evidence type="ECO:0000313" key="5">
    <source>
        <dbReference type="Proteomes" id="UP000600565"/>
    </source>
</evidence>
<name>A0ABR8XLQ6_9BACL</name>
<proteinExistence type="predicted"/>
<comment type="caution">
    <text evidence="4">The sequence shown here is derived from an EMBL/GenBank/DDBJ whole genome shotgun (WGS) entry which is preliminary data.</text>
</comment>
<gene>
    <name evidence="4" type="ORF">H9632_07305</name>
</gene>
<reference evidence="4 5" key="1">
    <citation type="submission" date="2020-08" db="EMBL/GenBank/DDBJ databases">
        <title>A Genomic Blueprint of the Chicken Gut Microbiome.</title>
        <authorList>
            <person name="Gilroy R."/>
            <person name="Ravi A."/>
            <person name="Getino M."/>
            <person name="Pursley I."/>
            <person name="Horton D.L."/>
            <person name="Alikhan N.-F."/>
            <person name="Baker D."/>
            <person name="Gharbi K."/>
            <person name="Hall N."/>
            <person name="Watson M."/>
            <person name="Adriaenssens E.M."/>
            <person name="Foster-Nyarko E."/>
            <person name="Jarju S."/>
            <person name="Secka A."/>
            <person name="Antonio M."/>
            <person name="Oren A."/>
            <person name="Chaudhuri R."/>
            <person name="La Ragione R.M."/>
            <person name="Hildebrand F."/>
            <person name="Pallen M.J."/>
        </authorList>
    </citation>
    <scope>NUCLEOTIDE SEQUENCE [LARGE SCALE GENOMIC DNA]</scope>
    <source>
        <strain evidence="4 5">Sa1YVA6</strain>
    </source>
</reference>
<sequence length="153" mass="16215">MKKLSAIMLAFALVFSSVGSTILFASDAQTVEAKSYKSGKKGFSNNNNNNTNIQKNNNDATNPTTAKQNNGTTAKKDTNTASSNKGGLMKGLMLGGLAGLLFGSLFAGMGMLGNILGLLINVAAIAAIVFFLVKIYQIIKRKKDNEVTDTWKS</sequence>
<dbReference type="EMBL" id="JACSPW010000005">
    <property type="protein sequence ID" value="MBD8032871.1"/>
    <property type="molecule type" value="Genomic_DNA"/>
</dbReference>
<evidence type="ECO:0008006" key="6">
    <source>
        <dbReference type="Google" id="ProtNLM"/>
    </source>
</evidence>
<protein>
    <recommendedName>
        <fullName evidence="6">Preprotein translocase subunit Tim44</fullName>
    </recommendedName>
</protein>
<keyword evidence="2" id="KW-0472">Membrane</keyword>
<keyword evidence="2" id="KW-0812">Transmembrane</keyword>
<evidence type="ECO:0000256" key="3">
    <source>
        <dbReference type="SAM" id="SignalP"/>
    </source>
</evidence>
<evidence type="ECO:0000313" key="4">
    <source>
        <dbReference type="EMBL" id="MBD8032871.1"/>
    </source>
</evidence>
<evidence type="ECO:0000256" key="1">
    <source>
        <dbReference type="SAM" id="MobiDB-lite"/>
    </source>
</evidence>
<dbReference type="Proteomes" id="UP000600565">
    <property type="component" value="Unassembled WGS sequence"/>
</dbReference>
<feature type="chain" id="PRO_5045715341" description="Preprotein translocase subunit Tim44" evidence="3">
    <location>
        <begin position="26"/>
        <end position="153"/>
    </location>
</feature>
<keyword evidence="2" id="KW-1133">Transmembrane helix</keyword>
<evidence type="ECO:0000256" key="2">
    <source>
        <dbReference type="SAM" id="Phobius"/>
    </source>
</evidence>
<dbReference type="RefSeq" id="WP_191703454.1">
    <property type="nucleotide sequence ID" value="NZ_JACSPW010000005.1"/>
</dbReference>
<organism evidence="4 5">
    <name type="scientific">Solibacillus merdavium</name>
    <dbReference type="NCBI Taxonomy" id="2762218"/>
    <lineage>
        <taxon>Bacteria</taxon>
        <taxon>Bacillati</taxon>
        <taxon>Bacillota</taxon>
        <taxon>Bacilli</taxon>
        <taxon>Bacillales</taxon>
        <taxon>Caryophanaceae</taxon>
        <taxon>Solibacillus</taxon>
    </lineage>
</organism>
<keyword evidence="5" id="KW-1185">Reference proteome</keyword>
<feature type="signal peptide" evidence="3">
    <location>
        <begin position="1"/>
        <end position="25"/>
    </location>
</feature>
<keyword evidence="3" id="KW-0732">Signal</keyword>
<accession>A0ABR8XLQ6</accession>